<evidence type="ECO:0000256" key="1">
    <source>
        <dbReference type="SAM" id="Coils"/>
    </source>
</evidence>
<feature type="transmembrane region" description="Helical" evidence="2">
    <location>
        <begin position="410"/>
        <end position="432"/>
    </location>
</feature>
<keyword evidence="2" id="KW-1133">Transmembrane helix</keyword>
<feature type="coiled-coil region" evidence="1">
    <location>
        <begin position="455"/>
        <end position="489"/>
    </location>
</feature>
<dbReference type="AlphaFoldDB" id="A0A923MXL3"/>
<gene>
    <name evidence="3" type="ORF">H8R25_02805</name>
</gene>
<reference evidence="3 4" key="1">
    <citation type="submission" date="2020-08" db="EMBL/GenBank/DDBJ databases">
        <title>Description of novel Flavobacterium F-392 isolate.</title>
        <authorList>
            <person name="Saticioglu I.B."/>
            <person name="Duman M."/>
            <person name="Altun S."/>
        </authorList>
    </citation>
    <scope>NUCLEOTIDE SEQUENCE [LARGE SCALE GENOMIC DNA]</scope>
    <source>
        <strain evidence="3 4">F-392</strain>
    </source>
</reference>
<dbReference type="Proteomes" id="UP000641454">
    <property type="component" value="Unassembled WGS sequence"/>
</dbReference>
<keyword evidence="4" id="KW-1185">Reference proteome</keyword>
<sequence length="607" mass="70248">MKKSIKTVYILVSILIWQLGFSQQTLITELQTKVTNSSKNTQVHYLHKAQLAEAIKFKEHSRSLALVNEALHQQNVSLKDSVKIQILKIAVDIYRINNQYTDMNNAIENLLTIALKTKKPEDLANAYYFKAKGLDVLNNPNILPYYFKSLQYAEKTNNNLLLSNIYYKIYGYYASKHDLLLENKYANHCLSAAIKSNDPQQITLAWQAKGTSFYDLNKNKNPKIDSTLIAFRKGISVFKQNKNKIILQSQLAILQLNTAVHLYQLYMPAAKDSVDLYATLALKNGLATKHEGIIINCLGLLSQLADMDNNNSKIEALLLQSKAKIESYSVKQPDLQSKIYYALSQFYKKKNDQAQALTYYELYVESYTLSSEENLQRSNQLLDAKYELTKKQDQIKLLDDKNKAITYQKYIYVGIAISLFIALILLFVSYNYKLKYSIQQQKVLEIKTEETNLKAALLETEQRLILAEKKQLQKELLAESVQVERKKELLHNMKAEFGTDKLDQKTIQNLTRIINEEIRLDKDFATLKTDIKEIDPEFISRLQQQSDNKLTQLDLKYCSYLKLNLTTKQMSKLLHVEPSSIRMNKYRLKQKLQLSKDQDLNNYLDQL</sequence>
<keyword evidence="1" id="KW-0175">Coiled coil</keyword>
<keyword evidence="2" id="KW-0812">Transmembrane</keyword>
<proteinExistence type="predicted"/>
<evidence type="ECO:0000313" key="4">
    <source>
        <dbReference type="Proteomes" id="UP000641454"/>
    </source>
</evidence>
<keyword evidence="2" id="KW-0472">Membrane</keyword>
<evidence type="ECO:0000256" key="2">
    <source>
        <dbReference type="SAM" id="Phobius"/>
    </source>
</evidence>
<evidence type="ECO:0000313" key="3">
    <source>
        <dbReference type="EMBL" id="MBC5843367.1"/>
    </source>
</evidence>
<evidence type="ECO:0008006" key="5">
    <source>
        <dbReference type="Google" id="ProtNLM"/>
    </source>
</evidence>
<protein>
    <recommendedName>
        <fullName evidence="5">HTH luxR-type domain-containing protein</fullName>
    </recommendedName>
</protein>
<comment type="caution">
    <text evidence="3">The sequence shown here is derived from an EMBL/GenBank/DDBJ whole genome shotgun (WGS) entry which is preliminary data.</text>
</comment>
<organism evidence="3 4">
    <name type="scientific">Flavobacterium muglaense</name>
    <dbReference type="NCBI Taxonomy" id="2764716"/>
    <lineage>
        <taxon>Bacteria</taxon>
        <taxon>Pseudomonadati</taxon>
        <taxon>Bacteroidota</taxon>
        <taxon>Flavobacteriia</taxon>
        <taxon>Flavobacteriales</taxon>
        <taxon>Flavobacteriaceae</taxon>
        <taxon>Flavobacterium</taxon>
    </lineage>
</organism>
<dbReference type="RefSeq" id="WP_187017060.1">
    <property type="nucleotide sequence ID" value="NZ_JACRUK010000004.1"/>
</dbReference>
<dbReference type="GO" id="GO:0003677">
    <property type="term" value="F:DNA binding"/>
    <property type="evidence" value="ECO:0007669"/>
    <property type="project" value="InterPro"/>
</dbReference>
<dbReference type="SUPFAM" id="SSF46894">
    <property type="entry name" value="C-terminal effector domain of the bipartite response regulators"/>
    <property type="match status" value="1"/>
</dbReference>
<dbReference type="InterPro" id="IPR016032">
    <property type="entry name" value="Sig_transdc_resp-reg_C-effctor"/>
</dbReference>
<name>A0A923MXL3_9FLAO</name>
<dbReference type="GO" id="GO:0006355">
    <property type="term" value="P:regulation of DNA-templated transcription"/>
    <property type="evidence" value="ECO:0007669"/>
    <property type="project" value="InterPro"/>
</dbReference>
<dbReference type="EMBL" id="JACRUL010000004">
    <property type="protein sequence ID" value="MBC5843367.1"/>
    <property type="molecule type" value="Genomic_DNA"/>
</dbReference>
<accession>A0A923MXL3</accession>